<feature type="domain" description="Cytochrome c" evidence="11">
    <location>
        <begin position="181"/>
        <end position="289"/>
    </location>
</feature>
<name>A0ABV4F7I7_BRAEL</name>
<feature type="domain" description="Cytochrome c" evidence="11">
    <location>
        <begin position="36"/>
        <end position="139"/>
    </location>
</feature>
<keyword evidence="8" id="KW-0472">Membrane</keyword>
<evidence type="ECO:0000256" key="4">
    <source>
        <dbReference type="ARBA" id="ARBA00022723"/>
    </source>
</evidence>
<gene>
    <name evidence="12" type="ORF">ABIF29_006231</name>
</gene>
<evidence type="ECO:0000259" key="11">
    <source>
        <dbReference type="PROSITE" id="PS51007"/>
    </source>
</evidence>
<dbReference type="RefSeq" id="WP_016841207.1">
    <property type="nucleotide sequence ID" value="NZ_JALJZB010000001.1"/>
</dbReference>
<evidence type="ECO:0000256" key="10">
    <source>
        <dbReference type="SAM" id="SignalP"/>
    </source>
</evidence>
<dbReference type="Gene3D" id="1.10.760.10">
    <property type="entry name" value="Cytochrome c-like domain"/>
    <property type="match status" value="3"/>
</dbReference>
<keyword evidence="6" id="KW-0677">Repeat</keyword>
<dbReference type="PANTHER" id="PTHR35008">
    <property type="entry name" value="BLL4482 PROTEIN-RELATED"/>
    <property type="match status" value="1"/>
</dbReference>
<dbReference type="InterPro" id="IPR014353">
    <property type="entry name" value="Membr-bd_ADH_cyt_c"/>
</dbReference>
<proteinExistence type="predicted"/>
<keyword evidence="3 9" id="KW-0349">Heme</keyword>
<accession>A0ABV4F7I7</accession>
<protein>
    <submittedName>
        <fullName evidence="12">Mono/diheme cytochrome c family protein</fullName>
    </submittedName>
</protein>
<evidence type="ECO:0000256" key="8">
    <source>
        <dbReference type="ARBA" id="ARBA00023136"/>
    </source>
</evidence>
<evidence type="ECO:0000256" key="7">
    <source>
        <dbReference type="ARBA" id="ARBA00023004"/>
    </source>
</evidence>
<keyword evidence="4 9" id="KW-0479">Metal-binding</keyword>
<comment type="caution">
    <text evidence="12">The sequence shown here is derived from an EMBL/GenBank/DDBJ whole genome shotgun (WGS) entry which is preliminary data.</text>
</comment>
<evidence type="ECO:0000256" key="3">
    <source>
        <dbReference type="ARBA" id="ARBA00022617"/>
    </source>
</evidence>
<evidence type="ECO:0000313" key="12">
    <source>
        <dbReference type="EMBL" id="MEY9319432.1"/>
    </source>
</evidence>
<keyword evidence="13" id="KW-1185">Reference proteome</keyword>
<sequence>MLENKSVAVLLAGSAALWLVATQRAQAGGSDPQEFTEIERGRYLAITSDCASCHTVPGGKPFAGGRPIETPFGNIVAPNITPDLETGIGAWSEEAFDGAVRKGVRPNGARLYPAMPYNAYTKMSRDDVDAIRAYLNSLDPVSNVVIANTLPFPFNIRATMRIWDALYFKAGEFRPDPAKSAEWNRGAFLVDGPAHCGACHTPKTFLGGDRTDQYLQGSYLQGWSAPDITNDKRMGLGEWSAEDVASYLKTGHNRISAATGPMAEAVSLSTSHMTDEDTRAIAAYLKSLPGKAGIETPLPANSATMSAGNAIYRDQCSACHGIEGKGVAKLFPSVASSSIVRSNDPTTAIRMVLRGARSVGTRGEPTAPGMPSYGWQLDDGQVAAVLNYIRNSWGGAAPAIDARDVSRVRSDTAARPD</sequence>
<evidence type="ECO:0000256" key="2">
    <source>
        <dbReference type="ARBA" id="ARBA00022475"/>
    </source>
</evidence>
<evidence type="ECO:0000256" key="5">
    <source>
        <dbReference type="ARBA" id="ARBA00022729"/>
    </source>
</evidence>
<dbReference type="EMBL" id="JBGBZA010000002">
    <property type="protein sequence ID" value="MEY9319432.1"/>
    <property type="molecule type" value="Genomic_DNA"/>
</dbReference>
<dbReference type="SUPFAM" id="SSF46626">
    <property type="entry name" value="Cytochrome c"/>
    <property type="match status" value="3"/>
</dbReference>
<evidence type="ECO:0000256" key="9">
    <source>
        <dbReference type="PROSITE-ProRule" id="PRU00433"/>
    </source>
</evidence>
<keyword evidence="5 10" id="KW-0732">Signal</keyword>
<evidence type="ECO:0000313" key="13">
    <source>
        <dbReference type="Proteomes" id="UP001565471"/>
    </source>
</evidence>
<dbReference type="Proteomes" id="UP001565471">
    <property type="component" value="Unassembled WGS sequence"/>
</dbReference>
<keyword evidence="2" id="KW-1003">Cell membrane</keyword>
<evidence type="ECO:0000256" key="6">
    <source>
        <dbReference type="ARBA" id="ARBA00022737"/>
    </source>
</evidence>
<dbReference type="InterPro" id="IPR051459">
    <property type="entry name" value="Cytochrome_c-type_DH"/>
</dbReference>
<dbReference type="PANTHER" id="PTHR35008:SF8">
    <property type="entry name" value="ALCOHOL DEHYDROGENASE CYTOCHROME C SUBUNIT"/>
    <property type="match status" value="1"/>
</dbReference>
<dbReference type="PROSITE" id="PS51007">
    <property type="entry name" value="CYTC"/>
    <property type="match status" value="3"/>
</dbReference>
<dbReference type="InterPro" id="IPR009056">
    <property type="entry name" value="Cyt_c-like_dom"/>
</dbReference>
<dbReference type="PIRSF" id="PIRSF000018">
    <property type="entry name" value="Mb_ADH_cyt_c"/>
    <property type="match status" value="1"/>
</dbReference>
<feature type="domain" description="Cytochrome c" evidence="11">
    <location>
        <begin position="303"/>
        <end position="393"/>
    </location>
</feature>
<dbReference type="InterPro" id="IPR036909">
    <property type="entry name" value="Cyt_c-like_dom_sf"/>
</dbReference>
<keyword evidence="7 9" id="KW-0408">Iron</keyword>
<evidence type="ECO:0000256" key="1">
    <source>
        <dbReference type="ARBA" id="ARBA00004236"/>
    </source>
</evidence>
<comment type="subcellular location">
    <subcellularLocation>
        <location evidence="1">Cell membrane</location>
    </subcellularLocation>
</comment>
<feature type="signal peptide" evidence="10">
    <location>
        <begin position="1"/>
        <end position="27"/>
    </location>
</feature>
<organism evidence="12 13">
    <name type="scientific">Bradyrhizobium elkanii</name>
    <dbReference type="NCBI Taxonomy" id="29448"/>
    <lineage>
        <taxon>Bacteria</taxon>
        <taxon>Pseudomonadati</taxon>
        <taxon>Pseudomonadota</taxon>
        <taxon>Alphaproteobacteria</taxon>
        <taxon>Hyphomicrobiales</taxon>
        <taxon>Nitrobacteraceae</taxon>
        <taxon>Bradyrhizobium</taxon>
    </lineage>
</organism>
<reference evidence="12 13" key="1">
    <citation type="submission" date="2024-07" db="EMBL/GenBank/DDBJ databases">
        <title>Genomic Encyclopedia of Type Strains, Phase V (KMG-V): Genome sequencing to study the core and pangenomes of soil and plant-associated prokaryotes.</title>
        <authorList>
            <person name="Whitman W."/>
        </authorList>
    </citation>
    <scope>NUCLEOTIDE SEQUENCE [LARGE SCALE GENOMIC DNA]</scope>
    <source>
        <strain evidence="12 13">USDA 415</strain>
    </source>
</reference>
<dbReference type="Pfam" id="PF00034">
    <property type="entry name" value="Cytochrom_C"/>
    <property type="match status" value="3"/>
</dbReference>
<feature type="chain" id="PRO_5047105118" evidence="10">
    <location>
        <begin position="28"/>
        <end position="417"/>
    </location>
</feature>